<dbReference type="GO" id="GO:0034236">
    <property type="term" value="F:protein kinase A catalytic subunit binding"/>
    <property type="evidence" value="ECO:0007669"/>
    <property type="project" value="TreeGrafter"/>
</dbReference>
<evidence type="ECO:0000313" key="3">
    <source>
        <dbReference type="Proteomes" id="UP000237889"/>
    </source>
</evidence>
<evidence type="ECO:0000313" key="2">
    <source>
        <dbReference type="EMBL" id="AVO46766.1"/>
    </source>
</evidence>
<dbReference type="GO" id="GO:0005952">
    <property type="term" value="C:cAMP-dependent protein kinase complex"/>
    <property type="evidence" value="ECO:0007669"/>
    <property type="project" value="InterPro"/>
</dbReference>
<proteinExistence type="predicted"/>
<dbReference type="CDD" id="cd00038">
    <property type="entry name" value="CAP_ED"/>
    <property type="match status" value="1"/>
</dbReference>
<dbReference type="PROSITE" id="PS50042">
    <property type="entry name" value="CNMP_BINDING_3"/>
    <property type="match status" value="1"/>
</dbReference>
<protein>
    <submittedName>
        <fullName evidence="2">Cyclic nucleotide-binding protein</fullName>
    </submittedName>
</protein>
<dbReference type="SUPFAM" id="SSF51206">
    <property type="entry name" value="cAMP-binding domain-like"/>
    <property type="match status" value="1"/>
</dbReference>
<dbReference type="GO" id="GO:0005829">
    <property type="term" value="C:cytosol"/>
    <property type="evidence" value="ECO:0007669"/>
    <property type="project" value="TreeGrafter"/>
</dbReference>
<dbReference type="EMBL" id="CP027668">
    <property type="protein sequence ID" value="AVO46766.1"/>
    <property type="molecule type" value="Genomic_DNA"/>
</dbReference>
<dbReference type="InterPro" id="IPR000595">
    <property type="entry name" value="cNMP-bd_dom"/>
</dbReference>
<name>A0A2S0NFF0_9HYPH</name>
<dbReference type="SMART" id="SM00100">
    <property type="entry name" value="cNMP"/>
    <property type="match status" value="1"/>
</dbReference>
<dbReference type="PANTHER" id="PTHR11635:SF152">
    <property type="entry name" value="CAMP-DEPENDENT PROTEIN KINASE TYPE I REGULATORY SUBUNIT-RELATED"/>
    <property type="match status" value="1"/>
</dbReference>
<evidence type="ECO:0000259" key="1">
    <source>
        <dbReference type="PROSITE" id="PS50042"/>
    </source>
</evidence>
<dbReference type="OrthoDB" id="9807547at2"/>
<organism evidence="2 3">
    <name type="scientific">Phreatobacter cathodiphilus</name>
    <dbReference type="NCBI Taxonomy" id="1868589"/>
    <lineage>
        <taxon>Bacteria</taxon>
        <taxon>Pseudomonadati</taxon>
        <taxon>Pseudomonadota</taxon>
        <taxon>Alphaproteobacteria</taxon>
        <taxon>Hyphomicrobiales</taxon>
        <taxon>Phreatobacteraceae</taxon>
        <taxon>Phreatobacter</taxon>
    </lineage>
</organism>
<dbReference type="Gene3D" id="2.60.120.10">
    <property type="entry name" value="Jelly Rolls"/>
    <property type="match status" value="1"/>
</dbReference>
<dbReference type="GO" id="GO:0004862">
    <property type="term" value="F:cAMP-dependent protein kinase inhibitor activity"/>
    <property type="evidence" value="ECO:0007669"/>
    <property type="project" value="TreeGrafter"/>
</dbReference>
<sequence>MALDDDIALLARVPLFASLGGEPVRLLAFSAETRFLRAGDVLFKEGQAADCGYVIGEGRISLTNDGGLTDHLAGPGSLIGEMALIIETLRPATATARDPVTVLRIPRALFRRVLTEFPDAAQRVHEDFREKMRATTADLLRVGRLFERG</sequence>
<dbReference type="GO" id="GO:0030552">
    <property type="term" value="F:cAMP binding"/>
    <property type="evidence" value="ECO:0007669"/>
    <property type="project" value="TreeGrafter"/>
</dbReference>
<reference evidence="2 3" key="1">
    <citation type="submission" date="2018-03" db="EMBL/GenBank/DDBJ databases">
        <title>Genome sequencing of Phreatobacter sp.</title>
        <authorList>
            <person name="Kim S.-J."/>
            <person name="Heo J."/>
            <person name="Kwon S.-W."/>
        </authorList>
    </citation>
    <scope>NUCLEOTIDE SEQUENCE [LARGE SCALE GENOMIC DNA]</scope>
    <source>
        <strain evidence="2 3">S-12</strain>
    </source>
</reference>
<dbReference type="Pfam" id="PF00027">
    <property type="entry name" value="cNMP_binding"/>
    <property type="match status" value="1"/>
</dbReference>
<accession>A0A2S0NFF0</accession>
<keyword evidence="3" id="KW-1185">Reference proteome</keyword>
<dbReference type="InterPro" id="IPR050503">
    <property type="entry name" value="cAMP-dep_PK_reg_su-like"/>
</dbReference>
<gene>
    <name evidence="2" type="ORF">C6569_17785</name>
</gene>
<dbReference type="InterPro" id="IPR018490">
    <property type="entry name" value="cNMP-bd_dom_sf"/>
</dbReference>
<dbReference type="InterPro" id="IPR014710">
    <property type="entry name" value="RmlC-like_jellyroll"/>
</dbReference>
<feature type="domain" description="Cyclic nucleotide-binding" evidence="1">
    <location>
        <begin position="15"/>
        <end position="131"/>
    </location>
</feature>
<dbReference type="KEGG" id="phr:C6569_17785"/>
<dbReference type="PANTHER" id="PTHR11635">
    <property type="entry name" value="CAMP-DEPENDENT PROTEIN KINASE REGULATORY CHAIN"/>
    <property type="match status" value="1"/>
</dbReference>
<dbReference type="RefSeq" id="WP_106750136.1">
    <property type="nucleotide sequence ID" value="NZ_CP027668.1"/>
</dbReference>
<dbReference type="Proteomes" id="UP000237889">
    <property type="component" value="Chromosome"/>
</dbReference>
<dbReference type="AlphaFoldDB" id="A0A2S0NFF0"/>